<keyword evidence="4 7" id="KW-1133">Transmembrane helix</keyword>
<reference evidence="8" key="2">
    <citation type="submission" date="2023-05" db="EMBL/GenBank/DDBJ databases">
        <authorList>
            <person name="Schelkunov M.I."/>
        </authorList>
    </citation>
    <scope>NUCLEOTIDE SEQUENCE</scope>
    <source>
        <strain evidence="8">Hsosn_3</strain>
        <tissue evidence="8">Leaf</tissue>
    </source>
</reference>
<dbReference type="InterPro" id="IPR007749">
    <property type="entry name" value="DUF677"/>
</dbReference>
<reference evidence="8" key="1">
    <citation type="submission" date="2023-02" db="EMBL/GenBank/DDBJ databases">
        <title>Genome of toxic invasive species Heracleum sosnowskyi carries increased number of genes despite the absence of recent whole-genome duplications.</title>
        <authorList>
            <person name="Schelkunov M."/>
            <person name="Shtratnikova V."/>
            <person name="Makarenko M."/>
            <person name="Klepikova A."/>
            <person name="Omelchenko D."/>
            <person name="Novikova G."/>
            <person name="Obukhova E."/>
            <person name="Bogdanov V."/>
            <person name="Penin A."/>
            <person name="Logacheva M."/>
        </authorList>
    </citation>
    <scope>NUCLEOTIDE SEQUENCE</scope>
    <source>
        <strain evidence="8">Hsosn_3</strain>
        <tissue evidence="8">Leaf</tissue>
    </source>
</reference>
<keyword evidence="9" id="KW-1185">Reference proteome</keyword>
<evidence type="ECO:0000256" key="1">
    <source>
        <dbReference type="ARBA" id="ARBA00004370"/>
    </source>
</evidence>
<name>A0AAD8MJW6_9APIA</name>
<comment type="caution">
    <text evidence="8">The sequence shown here is derived from an EMBL/GenBank/DDBJ whole genome shotgun (WGS) entry which is preliminary data.</text>
</comment>
<dbReference type="GO" id="GO:0016020">
    <property type="term" value="C:membrane"/>
    <property type="evidence" value="ECO:0007669"/>
    <property type="project" value="UniProtKB-SubCell"/>
</dbReference>
<evidence type="ECO:0000256" key="5">
    <source>
        <dbReference type="ARBA" id="ARBA00023136"/>
    </source>
</evidence>
<feature type="transmembrane region" description="Helical" evidence="7">
    <location>
        <begin position="243"/>
        <end position="261"/>
    </location>
</feature>
<dbReference type="PANTHER" id="PTHR31113:SF32">
    <property type="entry name" value="UPF0496 PLANT-LIKE PROTEIN"/>
    <property type="match status" value="1"/>
</dbReference>
<keyword evidence="3 7" id="KW-0812">Transmembrane</keyword>
<comment type="subcellular location">
    <subcellularLocation>
        <location evidence="1">Membrane</location>
    </subcellularLocation>
</comment>
<keyword evidence="5 7" id="KW-0472">Membrane</keyword>
<accession>A0AAD8MJW6</accession>
<sequence length="373" mass="41883">MGCIVSKTSKVNSPSSTQSTPTILPDPTSYEAACRLDPELRSFDSAVHHRTTTLLNTLSGSFDVRSVSLDSLSEVTKSLLEMDQDVVRVILDCKKDIWKNQELFDLVDEYFKNSVETLSFCNALNSCLKRARDSQFNLNVAIRQFDEEKKEGSRDFLLTLREFEKLKLGGDPFGDEFFVLFESIYTKQMAMLSKLQIEKGKLDKKLKSMKKWRKLSNVLFVATFTTVLICSVMAVAIAAPPVLAAMAAAAALPLGSMGKWVNSIWKKYENEVKEKKGLLGSMELGSFIVIKDLDNIRVLVEKLEIKMGSLLHNADFALGEREAVELAIDEIKQELSGFMQTIEDLSRYADKCSRDVGMARTLILHKMIKYPSA</sequence>
<evidence type="ECO:0000256" key="2">
    <source>
        <dbReference type="ARBA" id="ARBA00009074"/>
    </source>
</evidence>
<organism evidence="8 9">
    <name type="scientific">Heracleum sosnowskyi</name>
    <dbReference type="NCBI Taxonomy" id="360622"/>
    <lineage>
        <taxon>Eukaryota</taxon>
        <taxon>Viridiplantae</taxon>
        <taxon>Streptophyta</taxon>
        <taxon>Embryophyta</taxon>
        <taxon>Tracheophyta</taxon>
        <taxon>Spermatophyta</taxon>
        <taxon>Magnoliopsida</taxon>
        <taxon>eudicotyledons</taxon>
        <taxon>Gunneridae</taxon>
        <taxon>Pentapetalae</taxon>
        <taxon>asterids</taxon>
        <taxon>campanulids</taxon>
        <taxon>Apiales</taxon>
        <taxon>Apiaceae</taxon>
        <taxon>Apioideae</taxon>
        <taxon>apioid superclade</taxon>
        <taxon>Tordylieae</taxon>
        <taxon>Tordyliinae</taxon>
        <taxon>Heracleum</taxon>
    </lineage>
</organism>
<dbReference type="AlphaFoldDB" id="A0AAD8MJW6"/>
<evidence type="ECO:0000313" key="8">
    <source>
        <dbReference type="EMBL" id="KAK1376081.1"/>
    </source>
</evidence>
<evidence type="ECO:0000256" key="4">
    <source>
        <dbReference type="ARBA" id="ARBA00022989"/>
    </source>
</evidence>
<gene>
    <name evidence="8" type="ORF">POM88_032274</name>
</gene>
<feature type="region of interest" description="Disordered" evidence="6">
    <location>
        <begin position="1"/>
        <end position="24"/>
    </location>
</feature>
<dbReference type="PANTHER" id="PTHR31113">
    <property type="entry name" value="UPF0496 PROTEIN 3-RELATED"/>
    <property type="match status" value="1"/>
</dbReference>
<proteinExistence type="inferred from homology"/>
<feature type="transmembrane region" description="Helical" evidence="7">
    <location>
        <begin position="215"/>
        <end position="237"/>
    </location>
</feature>
<dbReference type="EMBL" id="JAUIZM010000007">
    <property type="protein sequence ID" value="KAK1376081.1"/>
    <property type="molecule type" value="Genomic_DNA"/>
</dbReference>
<dbReference type="Proteomes" id="UP001237642">
    <property type="component" value="Unassembled WGS sequence"/>
</dbReference>
<feature type="compositionally biased region" description="Polar residues" evidence="6">
    <location>
        <begin position="1"/>
        <end position="22"/>
    </location>
</feature>
<evidence type="ECO:0000313" key="9">
    <source>
        <dbReference type="Proteomes" id="UP001237642"/>
    </source>
</evidence>
<comment type="similarity">
    <text evidence="2">Belongs to the UPF0496 family.</text>
</comment>
<evidence type="ECO:0000256" key="3">
    <source>
        <dbReference type="ARBA" id="ARBA00022692"/>
    </source>
</evidence>
<dbReference type="Pfam" id="PF05055">
    <property type="entry name" value="DUF677"/>
    <property type="match status" value="1"/>
</dbReference>
<evidence type="ECO:0000256" key="6">
    <source>
        <dbReference type="SAM" id="MobiDB-lite"/>
    </source>
</evidence>
<protein>
    <submittedName>
        <fullName evidence="8">Transmembrane protein</fullName>
    </submittedName>
</protein>
<evidence type="ECO:0000256" key="7">
    <source>
        <dbReference type="SAM" id="Phobius"/>
    </source>
</evidence>